<dbReference type="EMBL" id="FUYH01000001">
    <property type="protein sequence ID" value="SKA76093.1"/>
    <property type="molecule type" value="Genomic_DNA"/>
</dbReference>
<evidence type="ECO:0000313" key="10">
    <source>
        <dbReference type="Proteomes" id="UP000190105"/>
    </source>
</evidence>
<feature type="domain" description="Glycoside hydrolase family 20 catalytic" evidence="7">
    <location>
        <begin position="127"/>
        <end position="349"/>
    </location>
</feature>
<keyword evidence="10" id="KW-1185">Reference proteome</keyword>
<dbReference type="Proteomes" id="UP000190105">
    <property type="component" value="Unassembled WGS sequence"/>
</dbReference>
<dbReference type="InterPro" id="IPR025705">
    <property type="entry name" value="Beta_hexosaminidase_sua/sub"/>
</dbReference>
<reference evidence="10" key="1">
    <citation type="submission" date="2017-02" db="EMBL/GenBank/DDBJ databases">
        <authorList>
            <person name="Varghese N."/>
            <person name="Submissions S."/>
        </authorList>
    </citation>
    <scope>NUCLEOTIDE SEQUENCE [LARGE SCALE GENOMIC DNA]</scope>
    <source>
        <strain evidence="10">USBA 833</strain>
    </source>
</reference>
<dbReference type="InterPro" id="IPR015882">
    <property type="entry name" value="HEX_bac_N"/>
</dbReference>
<evidence type="ECO:0000313" key="9">
    <source>
        <dbReference type="EMBL" id="SKA76093.1"/>
    </source>
</evidence>
<dbReference type="GO" id="GO:0016020">
    <property type="term" value="C:membrane"/>
    <property type="evidence" value="ECO:0007669"/>
    <property type="project" value="TreeGrafter"/>
</dbReference>
<dbReference type="EC" id="3.2.1.52" evidence="3"/>
<dbReference type="Gene3D" id="3.20.20.80">
    <property type="entry name" value="Glycosidases"/>
    <property type="match status" value="1"/>
</dbReference>
<feature type="domain" description="Beta-hexosaminidase bacterial type N-terminal" evidence="8">
    <location>
        <begin position="3"/>
        <end position="123"/>
    </location>
</feature>
<dbReference type="GO" id="GO:0005975">
    <property type="term" value="P:carbohydrate metabolic process"/>
    <property type="evidence" value="ECO:0007669"/>
    <property type="project" value="InterPro"/>
</dbReference>
<organism evidence="9 10">
    <name type="scientific">Caloramator quimbayensis</name>
    <dbReference type="NCBI Taxonomy" id="1147123"/>
    <lineage>
        <taxon>Bacteria</taxon>
        <taxon>Bacillati</taxon>
        <taxon>Bacillota</taxon>
        <taxon>Clostridia</taxon>
        <taxon>Eubacteriales</taxon>
        <taxon>Clostridiaceae</taxon>
        <taxon>Caloramator</taxon>
    </lineage>
</organism>
<evidence type="ECO:0000256" key="4">
    <source>
        <dbReference type="ARBA" id="ARBA00022801"/>
    </source>
</evidence>
<evidence type="ECO:0000256" key="2">
    <source>
        <dbReference type="ARBA" id="ARBA00006285"/>
    </source>
</evidence>
<dbReference type="GO" id="GO:0004563">
    <property type="term" value="F:beta-N-acetylhexosaminidase activity"/>
    <property type="evidence" value="ECO:0007669"/>
    <property type="project" value="UniProtKB-EC"/>
</dbReference>
<dbReference type="OrthoDB" id="9763537at2"/>
<proteinExistence type="inferred from homology"/>
<accession>A0A1T4WFL1</accession>
<gene>
    <name evidence="9" type="ORF">SAMN05443428_101138</name>
</gene>
<dbReference type="PRINTS" id="PR00738">
    <property type="entry name" value="GLHYDRLASE20"/>
</dbReference>
<dbReference type="GO" id="GO:0030203">
    <property type="term" value="P:glycosaminoglycan metabolic process"/>
    <property type="evidence" value="ECO:0007669"/>
    <property type="project" value="TreeGrafter"/>
</dbReference>
<dbReference type="InterPro" id="IPR015883">
    <property type="entry name" value="Glyco_hydro_20_cat"/>
</dbReference>
<evidence type="ECO:0000256" key="3">
    <source>
        <dbReference type="ARBA" id="ARBA00012663"/>
    </source>
</evidence>
<comment type="catalytic activity">
    <reaction evidence="1">
        <text>Hydrolysis of terminal non-reducing N-acetyl-D-hexosamine residues in N-acetyl-beta-D-hexosaminides.</text>
        <dbReference type="EC" id="3.2.1.52"/>
    </reaction>
</comment>
<dbReference type="Pfam" id="PF02838">
    <property type="entry name" value="Glyco_hydro_20b"/>
    <property type="match status" value="1"/>
</dbReference>
<comment type="similarity">
    <text evidence="2">Belongs to the glycosyl hydrolase 20 family.</text>
</comment>
<protein>
    <recommendedName>
        <fullName evidence="3">beta-N-acetylhexosaminidase</fullName>
        <ecNumber evidence="3">3.2.1.52</ecNumber>
    </recommendedName>
</protein>
<dbReference type="AlphaFoldDB" id="A0A1T4WFL1"/>
<dbReference type="SUPFAM" id="SSF51445">
    <property type="entry name" value="(Trans)glycosidases"/>
    <property type="match status" value="1"/>
</dbReference>
<dbReference type="Gene3D" id="3.30.379.10">
    <property type="entry name" value="Chitobiase/beta-hexosaminidase domain 2-like"/>
    <property type="match status" value="1"/>
</dbReference>
<dbReference type="RefSeq" id="WP_078695172.1">
    <property type="nucleotide sequence ID" value="NZ_FUYH01000001.1"/>
</dbReference>
<name>A0A1T4WFL1_9CLOT</name>
<dbReference type="PANTHER" id="PTHR22600:SF57">
    <property type="entry name" value="BETA-N-ACETYLHEXOSAMINIDASE"/>
    <property type="match status" value="1"/>
</dbReference>
<keyword evidence="4 9" id="KW-0378">Hydrolase</keyword>
<feature type="active site" description="Proton donor" evidence="6">
    <location>
        <position position="280"/>
    </location>
</feature>
<keyword evidence="5" id="KW-0326">Glycosidase</keyword>
<dbReference type="SUPFAM" id="SSF55545">
    <property type="entry name" value="beta-N-acetylhexosaminidase-like domain"/>
    <property type="match status" value="1"/>
</dbReference>
<evidence type="ECO:0000256" key="6">
    <source>
        <dbReference type="PIRSR" id="PIRSR625705-1"/>
    </source>
</evidence>
<dbReference type="PANTHER" id="PTHR22600">
    <property type="entry name" value="BETA-HEXOSAMINIDASE"/>
    <property type="match status" value="1"/>
</dbReference>
<evidence type="ECO:0000259" key="8">
    <source>
        <dbReference type="Pfam" id="PF02838"/>
    </source>
</evidence>
<dbReference type="Pfam" id="PF00728">
    <property type="entry name" value="Glyco_hydro_20"/>
    <property type="match status" value="1"/>
</dbReference>
<dbReference type="InterPro" id="IPR029018">
    <property type="entry name" value="Hex-like_dom2"/>
</dbReference>
<evidence type="ECO:0000256" key="5">
    <source>
        <dbReference type="ARBA" id="ARBA00023295"/>
    </source>
</evidence>
<sequence length="622" mass="72695">MVLLPMPQEIKNRDGDFTIFYDTKIILDESCVFDVLNEALNLNQEIFKKIKIKLPITKSFKNDGNSIYLNKINGEKESYEIDISKEGIVITGADDAGLFYGIQTLKQIIRSSAPVIPNLYIKDKPSFKVRGFYHDITRGKVPTLDTLKELADKASFYKINQLQLYIEHTFAFKNLSEMWLGADPLTAEEILILDEYCRKKHIELVPSLATFGHLYTLLTTKSYRHLCELEVKDKPFTWYDRMAHHTIDVSNEESLKLIDKMLEEFIPLFSSDKFNICCDETFDIGEGKNKGLAEKLGKGQLYLDFLNKIIGCVKKYNKKVMFWGDIVLRHREVLKDLPKDLICLNWNYAPNPCEDNIKIISECGLEQYVCPGVGGWNLLMNIYDSAFSNIKNMVRYGKKYNAEGVLNTDWGDFGHINLYQGSIIGMIYGAALSWNADYDEDFDIVDKNISKLEYGDNTENLVGLLRQLSRCQLFPHNYIALWWYNKIFSDIEITQMQKEEFFSQTNEQYKQAHIKIKEILGDIMKLSQRVTVDKSIDFEEFYVSARGIELQNALALVIRKYDLNKEDSILIYEPEELARLIEYWIYDYIKVWRKRNKESELYRIRDFYKEICGYLRDIKNLY</sequence>
<dbReference type="InterPro" id="IPR017853">
    <property type="entry name" value="GH"/>
</dbReference>
<evidence type="ECO:0000256" key="1">
    <source>
        <dbReference type="ARBA" id="ARBA00001231"/>
    </source>
</evidence>
<dbReference type="STRING" id="1147123.SAMN05443428_101138"/>
<dbReference type="CDD" id="cd06565">
    <property type="entry name" value="GH20_GcnA-like"/>
    <property type="match status" value="1"/>
</dbReference>
<evidence type="ECO:0000259" key="7">
    <source>
        <dbReference type="Pfam" id="PF00728"/>
    </source>
</evidence>